<dbReference type="PROSITE" id="PS50994">
    <property type="entry name" value="INTEGRASE"/>
    <property type="match status" value="1"/>
</dbReference>
<sequence length="415" mass="47340">MDPKNEQLAVFWCDLLRPILYSEISPEETNRYLKNLAQEPVVYPDGKCKKPSLSTLKRKLAAYRIGGFDALGRKKRNDQGKSRSVAEEIIKAAIAIKKEQPYRSDITINRILEEQFGTTIPRSTLYRHLKDAGATRLKLGVTTKPVRKRWTCENAHDMWVGDFEEGPYVMNGPDAVPTYLSAFIDCCSRYGVSARYYYRQNLDVLIDTLLRALATHGMPLGLYIDNAKVYHSNGLKAACYRTGIRLLYRKKGDPEGGGIIERLFRTIQERFEAEVRAGDILSLDELNHAFAAWLAQDYHKTRHTEIGTTPEEALHQGTRVTRRMDLNAFCTSFMQTVKRTVHATFSDIQLNKRYYKTDPRLRGDRVEVRYDPFSNQDTVQVYSLKGVYLAEGILHQRTAVDPAPPVKAPGKPEND</sequence>
<gene>
    <name evidence="2" type="ORF">HXW94_04270</name>
</gene>
<dbReference type="InterPro" id="IPR001584">
    <property type="entry name" value="Integrase_cat-core"/>
</dbReference>
<dbReference type="SUPFAM" id="SSF50610">
    <property type="entry name" value="mu transposase, C-terminal domain"/>
    <property type="match status" value="1"/>
</dbReference>
<dbReference type="InterPro" id="IPR036397">
    <property type="entry name" value="RNaseH_sf"/>
</dbReference>
<dbReference type="SUPFAM" id="SSF53098">
    <property type="entry name" value="Ribonuclease H-like"/>
    <property type="match status" value="1"/>
</dbReference>
<organism evidence="2 3">
    <name type="scientific">Desulfobacter latus</name>
    <dbReference type="NCBI Taxonomy" id="2292"/>
    <lineage>
        <taxon>Bacteria</taxon>
        <taxon>Pseudomonadati</taxon>
        <taxon>Thermodesulfobacteriota</taxon>
        <taxon>Desulfobacteria</taxon>
        <taxon>Desulfobacterales</taxon>
        <taxon>Desulfobacteraceae</taxon>
        <taxon>Desulfobacter</taxon>
    </lineage>
</organism>
<evidence type="ECO:0000313" key="2">
    <source>
        <dbReference type="EMBL" id="NWH04210.1"/>
    </source>
</evidence>
<dbReference type="GO" id="GO:0003676">
    <property type="term" value="F:nucleic acid binding"/>
    <property type="evidence" value="ECO:0007669"/>
    <property type="project" value="InterPro"/>
</dbReference>
<keyword evidence="3" id="KW-1185">Reference proteome</keyword>
<proteinExistence type="predicted"/>
<dbReference type="SUPFAM" id="SSF46689">
    <property type="entry name" value="Homeodomain-like"/>
    <property type="match status" value="1"/>
</dbReference>
<dbReference type="InterPro" id="IPR009057">
    <property type="entry name" value="Homeodomain-like_sf"/>
</dbReference>
<comment type="caution">
    <text evidence="2">The sequence shown here is derived from an EMBL/GenBank/DDBJ whole genome shotgun (WGS) entry which is preliminary data.</text>
</comment>
<dbReference type="GO" id="GO:0015074">
    <property type="term" value="P:DNA integration"/>
    <property type="evidence" value="ECO:0007669"/>
    <property type="project" value="InterPro"/>
</dbReference>
<dbReference type="InterPro" id="IPR012337">
    <property type="entry name" value="RNaseH-like_sf"/>
</dbReference>
<protein>
    <submittedName>
        <fullName evidence="2">Transposase</fullName>
    </submittedName>
</protein>
<dbReference type="InterPro" id="IPR015378">
    <property type="entry name" value="Transposase-like_Mu_C"/>
</dbReference>
<dbReference type="EMBL" id="JACADJ010000009">
    <property type="protein sequence ID" value="NWH04210.1"/>
    <property type="molecule type" value="Genomic_DNA"/>
</dbReference>
<name>A0A850SVV0_9BACT</name>
<dbReference type="PANTHER" id="PTHR35004">
    <property type="entry name" value="TRANSPOSASE RV3428C-RELATED"/>
    <property type="match status" value="1"/>
</dbReference>
<dbReference type="PANTHER" id="PTHR35004:SF6">
    <property type="entry name" value="TRANSPOSASE"/>
    <property type="match status" value="1"/>
</dbReference>
<dbReference type="AlphaFoldDB" id="A0A850SVV0"/>
<evidence type="ECO:0000313" key="3">
    <source>
        <dbReference type="Proteomes" id="UP000553343"/>
    </source>
</evidence>
<dbReference type="RefSeq" id="WP_178365667.1">
    <property type="nucleotide sequence ID" value="NZ_JACADJ010000009.1"/>
</dbReference>
<reference evidence="2 3" key="1">
    <citation type="submission" date="2020-06" db="EMBL/GenBank/DDBJ databases">
        <title>High-quality draft genome of sulfate reducer Desulfobacter latus type strain AcrS2 isolated from marine sediment.</title>
        <authorList>
            <person name="Hoppe M."/>
            <person name="Larsen C.K."/>
            <person name="Marshall I.P.G."/>
            <person name="Schramm A."/>
            <person name="Marietou A.G."/>
        </authorList>
    </citation>
    <scope>NUCLEOTIDE SEQUENCE [LARGE SCALE GENOMIC DNA]</scope>
    <source>
        <strain evidence="2 3">AcRS2</strain>
    </source>
</reference>
<dbReference type="InterPro" id="IPR009004">
    <property type="entry name" value="Transposase_Mu_C"/>
</dbReference>
<accession>A0A850SVV0</accession>
<dbReference type="Gene3D" id="3.30.420.10">
    <property type="entry name" value="Ribonuclease H-like superfamily/Ribonuclease H"/>
    <property type="match status" value="1"/>
</dbReference>
<dbReference type="Proteomes" id="UP000553343">
    <property type="component" value="Unassembled WGS sequence"/>
</dbReference>
<dbReference type="Gene3D" id="2.30.30.130">
    <property type="entry name" value="Transposase, Mu, C-terminal"/>
    <property type="match status" value="1"/>
</dbReference>
<dbReference type="Pfam" id="PF09299">
    <property type="entry name" value="Mu-transpos_C"/>
    <property type="match status" value="1"/>
</dbReference>
<evidence type="ECO:0000259" key="1">
    <source>
        <dbReference type="PROSITE" id="PS50994"/>
    </source>
</evidence>
<feature type="domain" description="Integrase catalytic" evidence="1">
    <location>
        <begin position="141"/>
        <end position="318"/>
    </location>
</feature>